<dbReference type="InterPro" id="IPR043502">
    <property type="entry name" value="DNA/RNA_pol_sf"/>
</dbReference>
<dbReference type="Pfam" id="PF00075">
    <property type="entry name" value="RNase_H"/>
    <property type="match status" value="1"/>
</dbReference>
<dbReference type="InterPro" id="IPR002156">
    <property type="entry name" value="RNaseH_domain"/>
</dbReference>
<reference evidence="3" key="1">
    <citation type="submission" date="2018-04" db="EMBL/GenBank/DDBJ databases">
        <title>Transcriptome assembly of Sipha flava.</title>
        <authorList>
            <person name="Scully E.D."/>
            <person name="Geib S.M."/>
            <person name="Palmer N.A."/>
            <person name="Koch K."/>
            <person name="Bradshaw J."/>
            <person name="Heng-Moss T."/>
            <person name="Sarath G."/>
        </authorList>
    </citation>
    <scope>NUCLEOTIDE SEQUENCE</scope>
</reference>
<dbReference type="GO" id="GO:0003964">
    <property type="term" value="F:RNA-directed DNA polymerase activity"/>
    <property type="evidence" value="ECO:0007669"/>
    <property type="project" value="UniProtKB-KW"/>
</dbReference>
<dbReference type="PROSITE" id="PS50878">
    <property type="entry name" value="RT_POL"/>
    <property type="match status" value="1"/>
</dbReference>
<dbReference type="PROSITE" id="PS50879">
    <property type="entry name" value="RNASE_H_1"/>
    <property type="match status" value="1"/>
</dbReference>
<dbReference type="EMBL" id="GGMS01012395">
    <property type="protein sequence ID" value="MBY81598.1"/>
    <property type="molecule type" value="Transcribed_RNA"/>
</dbReference>
<evidence type="ECO:0000313" key="3">
    <source>
        <dbReference type="EMBL" id="MBY81598.1"/>
    </source>
</evidence>
<dbReference type="OrthoDB" id="6585297at2759"/>
<dbReference type="Gene3D" id="3.60.10.10">
    <property type="entry name" value="Endonuclease/exonuclease/phosphatase"/>
    <property type="match status" value="1"/>
</dbReference>
<dbReference type="CDD" id="cd01650">
    <property type="entry name" value="RT_nLTR_like"/>
    <property type="match status" value="1"/>
</dbReference>
<accession>A0A2S2QV27</accession>
<keyword evidence="3" id="KW-0548">Nucleotidyltransferase</keyword>
<sequence length="1212" mass="138497">MINIIQWNMNGFYSKFAELQLLIKDYTPTIICLQETNLADKNNPSLSQYNIYKKNRNTCDRASGGVAIFVSQEYPSEEIHITTDIEAVAVSITLPHNKITICNLYLPNQKNFTLADIENITHQLQQSFIIVGDFNSHSPIWGSHKTDTRGKIIEELLTQDNLVTLNTGLPTRINPSDGKFSAIDLSISNTSLAHKLEWKVLPDIFSSDHFPIQITFTYPSNKEDLCYPPRWKVKEANWNLFNSLIENSISTLEPLTKENIDDDVNQFSKLITDTAKMSIGLANNKPKRPRVPWWNNEIKTSIINKNKSLKKYQNTHSLNDFVELKRNRARTRFLVKLSKATSWKTFTSSLDNQTDPSVVWSKIKSLKGTNRQSNIQLIYNSKLISTPKEVVNSIGEYFQKNSSNSNYDDEFLINRHRYYSPPNTIDPNDTTQILINSQITMDELEMVLRTNKSKSPGPDGIPYIFIQNLPFNGIKHLLDIFNTIWVNNVFPKHWIHGFVIPILKPNKNKYLTESYRPITLLSTLCKLLEKIINRRLIWFLEKIKYISPEQNGFRQNRSTQNNLLTIKREIEIANSNKQSLGMISFDIAKAYDTTWRPRILYILNKIVSKGNLLNFIQNLLLERSFQVKSSNCLSDTYTQENGVPQGSSISVTLFLLAINDISKQTPKPIIPILYADDFSILCRSSSLITIKQILQDATNSLRNWSNSSGFRFSAEKTKLIIFNNKNKNKMSISLGNHIIKNDKYIKILGIIFDSKCSWAPHIRHLKQACTNRLNIIKMLSHTSWGAHSSVLLKIHKSLILSKIDYGSPLFSSAIQCHLKKLENLHNSGMRLAIGAFRSSPIDSISNIAGIPSLSLRWAEQKSLLAARIHRSPQGISTSPNNLFTNLQDKLNLDQIIPSTISLQPPWTISLDINLELHQFPKKDTNPKIYKYHFNEIIANAEPHIQIYTDASITDQIVGVAIICGDTEIQLKLSDKCSIYTAEAMAILEAIKYFIQSVDDKRCIILSDSLSAITSLKNINNPTDIARNIHNFCYISCSAGKHISFMWIPGHCNITGNEKADEVAKLSPISPKAFNVPGFTYSDAKKYIKNLYAIKWQRYWSNQSTKLNEIKKSILPWPPPGCSRRQETILNRLRIRHTLLTHRHLMTREDSPNCTTCGVQLTIKHIFTECRNNQQERMITLGATHLYEIFSPEPTATQKLFIFLKKSTLFKEI</sequence>
<dbReference type="SUPFAM" id="SSF56219">
    <property type="entry name" value="DNase I-like"/>
    <property type="match status" value="1"/>
</dbReference>
<dbReference type="AlphaFoldDB" id="A0A2S2QV27"/>
<protein>
    <submittedName>
        <fullName evidence="3">Putative RNA-directed DNA polymerase</fullName>
    </submittedName>
</protein>
<dbReference type="Gene3D" id="3.30.420.10">
    <property type="entry name" value="Ribonuclease H-like superfamily/Ribonuclease H"/>
    <property type="match status" value="1"/>
</dbReference>
<evidence type="ECO:0000259" key="1">
    <source>
        <dbReference type="PROSITE" id="PS50878"/>
    </source>
</evidence>
<gene>
    <name evidence="3" type="ORF">g.181607</name>
</gene>
<proteinExistence type="predicted"/>
<dbReference type="SUPFAM" id="SSF56672">
    <property type="entry name" value="DNA/RNA polymerases"/>
    <property type="match status" value="1"/>
</dbReference>
<dbReference type="InterPro" id="IPR012337">
    <property type="entry name" value="RNaseH-like_sf"/>
</dbReference>
<dbReference type="SUPFAM" id="SSF53098">
    <property type="entry name" value="Ribonuclease H-like"/>
    <property type="match status" value="1"/>
</dbReference>
<feature type="domain" description="Reverse transcriptase" evidence="1">
    <location>
        <begin position="483"/>
        <end position="752"/>
    </location>
</feature>
<evidence type="ECO:0000259" key="2">
    <source>
        <dbReference type="PROSITE" id="PS50879"/>
    </source>
</evidence>
<name>A0A2S2QV27_9HEMI</name>
<dbReference type="PANTHER" id="PTHR36688:SF2">
    <property type="entry name" value="ENDONUCLEASE_EXONUCLEASE_PHOSPHATASE DOMAIN-CONTAINING PROTEIN"/>
    <property type="match status" value="1"/>
</dbReference>
<keyword evidence="3" id="KW-0808">Transferase</keyword>
<dbReference type="InterPro" id="IPR036397">
    <property type="entry name" value="RNaseH_sf"/>
</dbReference>
<dbReference type="InterPro" id="IPR052560">
    <property type="entry name" value="RdDP_mobile_element"/>
</dbReference>
<feature type="domain" description="RNase H type-1" evidence="2">
    <location>
        <begin position="940"/>
        <end position="1068"/>
    </location>
</feature>
<dbReference type="Pfam" id="PF14529">
    <property type="entry name" value="Exo_endo_phos_2"/>
    <property type="match status" value="1"/>
</dbReference>
<dbReference type="InterPro" id="IPR036691">
    <property type="entry name" value="Endo/exonu/phosph_ase_sf"/>
</dbReference>
<keyword evidence="3" id="KW-0695">RNA-directed DNA polymerase</keyword>
<dbReference type="PANTHER" id="PTHR36688">
    <property type="entry name" value="ENDO/EXONUCLEASE/PHOSPHATASE DOMAIN-CONTAINING PROTEIN"/>
    <property type="match status" value="1"/>
</dbReference>
<dbReference type="InterPro" id="IPR005135">
    <property type="entry name" value="Endo/exonuclease/phosphatase"/>
</dbReference>
<organism evidence="3">
    <name type="scientific">Sipha flava</name>
    <name type="common">yellow sugarcane aphid</name>
    <dbReference type="NCBI Taxonomy" id="143950"/>
    <lineage>
        <taxon>Eukaryota</taxon>
        <taxon>Metazoa</taxon>
        <taxon>Ecdysozoa</taxon>
        <taxon>Arthropoda</taxon>
        <taxon>Hexapoda</taxon>
        <taxon>Insecta</taxon>
        <taxon>Pterygota</taxon>
        <taxon>Neoptera</taxon>
        <taxon>Paraneoptera</taxon>
        <taxon>Hemiptera</taxon>
        <taxon>Sternorrhyncha</taxon>
        <taxon>Aphidomorpha</taxon>
        <taxon>Aphidoidea</taxon>
        <taxon>Aphididae</taxon>
        <taxon>Sipha</taxon>
    </lineage>
</organism>
<dbReference type="CDD" id="cd09276">
    <property type="entry name" value="Rnase_HI_RT_non_LTR"/>
    <property type="match status" value="1"/>
</dbReference>
<dbReference type="GO" id="GO:0042575">
    <property type="term" value="C:DNA polymerase complex"/>
    <property type="evidence" value="ECO:0007669"/>
    <property type="project" value="UniProtKB-ARBA"/>
</dbReference>
<dbReference type="InterPro" id="IPR000477">
    <property type="entry name" value="RT_dom"/>
</dbReference>
<dbReference type="Pfam" id="PF00078">
    <property type="entry name" value="RVT_1"/>
    <property type="match status" value="1"/>
</dbReference>
<dbReference type="GO" id="GO:0003676">
    <property type="term" value="F:nucleic acid binding"/>
    <property type="evidence" value="ECO:0007669"/>
    <property type="project" value="InterPro"/>
</dbReference>
<dbReference type="GO" id="GO:0004523">
    <property type="term" value="F:RNA-DNA hybrid ribonuclease activity"/>
    <property type="evidence" value="ECO:0007669"/>
    <property type="project" value="InterPro"/>
</dbReference>